<dbReference type="GO" id="GO:0005737">
    <property type="term" value="C:cytoplasm"/>
    <property type="evidence" value="ECO:0007669"/>
    <property type="project" value="TreeGrafter"/>
</dbReference>
<organism evidence="3 4">
    <name type="scientific">Usitatibacter rugosus</name>
    <dbReference type="NCBI Taxonomy" id="2732067"/>
    <lineage>
        <taxon>Bacteria</taxon>
        <taxon>Pseudomonadati</taxon>
        <taxon>Pseudomonadota</taxon>
        <taxon>Betaproteobacteria</taxon>
        <taxon>Nitrosomonadales</taxon>
        <taxon>Usitatibacteraceae</taxon>
        <taxon>Usitatibacter</taxon>
    </lineage>
</organism>
<accession>A0A6M4GSZ4</accession>
<keyword evidence="4" id="KW-1185">Reference proteome</keyword>
<dbReference type="PANTHER" id="PTHR13847">
    <property type="entry name" value="SARCOSINE DEHYDROGENASE-RELATED"/>
    <property type="match status" value="1"/>
</dbReference>
<sequence>MPQSHPVDFVVVGAGIAGASVASALASRGSVAVLDMEEHAGYHSTGRSAALYSAIYGNATIRALTRASREFLFEPSADFSSVPLVSPRQTLYFAREDQMASLERMRSDDDVKAGTELVDAVRAASLVPIFKPGYVHAAALDAGSADIDVDALHQAYLRRTRSLGGRIELGAAVREARWTGDLWSIATRQDTFTAPVVVNCAGAWGDEFARLAGVRPIGLQPRRRTAMRIEAPTGAELSPWPAAVDVDEEFYFKPDAGALLLSPADEHESPACDVQPEELDVAIAVDRFERATSLRVERVTRRWAGLRVFTSDRTPALGFDDEARGFFWLVGQGGYGIQTSPALGRIAAALACGEAPPIDEKTLGVRYDALAMDRFRH</sequence>
<dbReference type="AlphaFoldDB" id="A0A6M4GSZ4"/>
<dbReference type="KEGG" id="uru:DSM104443_01419"/>
<keyword evidence="1 3" id="KW-0560">Oxidoreductase</keyword>
<dbReference type="EC" id="1.4.99.6" evidence="3"/>
<evidence type="ECO:0000313" key="3">
    <source>
        <dbReference type="EMBL" id="QJR10361.1"/>
    </source>
</evidence>
<dbReference type="InterPro" id="IPR006076">
    <property type="entry name" value="FAD-dep_OxRdtase"/>
</dbReference>
<evidence type="ECO:0000313" key="4">
    <source>
        <dbReference type="Proteomes" id="UP000501534"/>
    </source>
</evidence>
<feature type="domain" description="FAD dependent oxidoreductase" evidence="2">
    <location>
        <begin position="8"/>
        <end position="350"/>
    </location>
</feature>
<dbReference type="GO" id="GO:0016491">
    <property type="term" value="F:oxidoreductase activity"/>
    <property type="evidence" value="ECO:0007669"/>
    <property type="project" value="UniProtKB-KW"/>
</dbReference>
<proteinExistence type="predicted"/>
<protein>
    <submittedName>
        <fullName evidence="3">FAD-dependent catabolic D-arginine dehydrogenase DauA</fullName>
        <ecNumber evidence="3">1.4.99.6</ecNumber>
    </submittedName>
</protein>
<dbReference type="Gene3D" id="3.50.50.60">
    <property type="entry name" value="FAD/NAD(P)-binding domain"/>
    <property type="match status" value="1"/>
</dbReference>
<gene>
    <name evidence="3" type="primary">dauA_2</name>
    <name evidence="3" type="ORF">DSM104443_01419</name>
</gene>
<evidence type="ECO:0000256" key="1">
    <source>
        <dbReference type="ARBA" id="ARBA00023002"/>
    </source>
</evidence>
<dbReference type="Gene3D" id="3.30.9.10">
    <property type="entry name" value="D-Amino Acid Oxidase, subunit A, domain 2"/>
    <property type="match status" value="1"/>
</dbReference>
<dbReference type="Pfam" id="PF01266">
    <property type="entry name" value="DAO"/>
    <property type="match status" value="1"/>
</dbReference>
<dbReference type="EMBL" id="CP053069">
    <property type="protein sequence ID" value="QJR10361.1"/>
    <property type="molecule type" value="Genomic_DNA"/>
</dbReference>
<evidence type="ECO:0000259" key="2">
    <source>
        <dbReference type="Pfam" id="PF01266"/>
    </source>
</evidence>
<dbReference type="PANTHER" id="PTHR13847:SF287">
    <property type="entry name" value="FAD-DEPENDENT OXIDOREDUCTASE DOMAIN-CONTAINING PROTEIN 1"/>
    <property type="match status" value="1"/>
</dbReference>
<dbReference type="Proteomes" id="UP000501534">
    <property type="component" value="Chromosome"/>
</dbReference>
<dbReference type="RefSeq" id="WP_171090812.1">
    <property type="nucleotide sequence ID" value="NZ_CP053069.1"/>
</dbReference>
<name>A0A6M4GSZ4_9PROT</name>
<reference evidence="3 4" key="1">
    <citation type="submission" date="2020-04" db="EMBL/GenBank/DDBJ databases">
        <title>Usitatibacter rugosus gen. nov., sp. nov. and Usitatibacter palustris sp. nov., novel members of Usitatibacteraceae fam. nov. within the order Nitrosomonadales isolated from soil.</title>
        <authorList>
            <person name="Huber K.J."/>
            <person name="Neumann-Schaal M."/>
            <person name="Geppert A."/>
            <person name="Luckner M."/>
            <person name="Wanner G."/>
            <person name="Overmann J."/>
        </authorList>
    </citation>
    <scope>NUCLEOTIDE SEQUENCE [LARGE SCALE GENOMIC DNA]</scope>
    <source>
        <strain evidence="3 4">0125_3</strain>
    </source>
</reference>
<dbReference type="SUPFAM" id="SSF51905">
    <property type="entry name" value="FAD/NAD(P)-binding domain"/>
    <property type="match status" value="1"/>
</dbReference>
<dbReference type="InterPro" id="IPR036188">
    <property type="entry name" value="FAD/NAD-bd_sf"/>
</dbReference>